<dbReference type="PANTHER" id="PTHR46627">
    <property type="entry name" value="AMINOPEPTIDASE O"/>
    <property type="match status" value="1"/>
</dbReference>
<dbReference type="SUPFAM" id="SSF48371">
    <property type="entry name" value="ARM repeat"/>
    <property type="match status" value="1"/>
</dbReference>
<proteinExistence type="predicted"/>
<dbReference type="SUPFAM" id="SSF63737">
    <property type="entry name" value="Leukotriene A4 hydrolase N-terminal domain"/>
    <property type="match status" value="1"/>
</dbReference>
<dbReference type="InterPro" id="IPR027268">
    <property type="entry name" value="Peptidase_M4/M1_CTD_sf"/>
</dbReference>
<keyword evidence="3" id="KW-1185">Reference proteome</keyword>
<dbReference type="InterPro" id="IPR014782">
    <property type="entry name" value="Peptidase_M1_dom"/>
</dbReference>
<accession>A0A3P8VXM1</accession>
<dbReference type="STRING" id="244447.ENSCSEP00000018091"/>
<dbReference type="GO" id="GO:0008270">
    <property type="term" value="F:zinc ion binding"/>
    <property type="evidence" value="ECO:0007669"/>
    <property type="project" value="InterPro"/>
</dbReference>
<dbReference type="GO" id="GO:0005730">
    <property type="term" value="C:nucleolus"/>
    <property type="evidence" value="ECO:0007669"/>
    <property type="project" value="InterPro"/>
</dbReference>
<dbReference type="SMART" id="SM01263">
    <property type="entry name" value="Leuk-A4-hydro_C"/>
    <property type="match status" value="1"/>
</dbReference>
<dbReference type="InterPro" id="IPR016024">
    <property type="entry name" value="ARM-type_fold"/>
</dbReference>
<dbReference type="FunCoup" id="A0A3P8VXM1">
    <property type="interactions" value="128"/>
</dbReference>
<dbReference type="Pfam" id="PF01433">
    <property type="entry name" value="Peptidase_M1"/>
    <property type="match status" value="1"/>
</dbReference>
<dbReference type="Proteomes" id="UP000265120">
    <property type="component" value="Unassembled WGS sequence"/>
</dbReference>
<name>A0A3P8VXM1_CYNSE</name>
<protein>
    <submittedName>
        <fullName evidence="2">Aminopeptidase O (putative)</fullName>
    </submittedName>
</protein>
<reference evidence="2" key="2">
    <citation type="submission" date="2025-09" db="UniProtKB">
        <authorList>
            <consortium name="Ensembl"/>
        </authorList>
    </citation>
    <scope>IDENTIFICATION</scope>
</reference>
<evidence type="ECO:0000313" key="3">
    <source>
        <dbReference type="Proteomes" id="UP000265120"/>
    </source>
</evidence>
<dbReference type="OMA" id="FARCSQA"/>
<evidence type="ECO:0000313" key="2">
    <source>
        <dbReference type="Ensembl" id="ENSCSEP00000018091.1"/>
    </source>
</evidence>
<dbReference type="InterPro" id="IPR033577">
    <property type="entry name" value="AOPep"/>
</dbReference>
<dbReference type="Ensembl" id="ENSCSET00000018314.1">
    <property type="protein sequence ID" value="ENSCSEP00000018091.1"/>
    <property type="gene ID" value="ENSCSEG00000011600.1"/>
</dbReference>
<organism evidence="2 3">
    <name type="scientific">Cynoglossus semilaevis</name>
    <name type="common">Tongue sole</name>
    <dbReference type="NCBI Taxonomy" id="244447"/>
    <lineage>
        <taxon>Eukaryota</taxon>
        <taxon>Metazoa</taxon>
        <taxon>Chordata</taxon>
        <taxon>Craniata</taxon>
        <taxon>Vertebrata</taxon>
        <taxon>Euteleostomi</taxon>
        <taxon>Actinopterygii</taxon>
        <taxon>Neopterygii</taxon>
        <taxon>Teleostei</taxon>
        <taxon>Neoteleostei</taxon>
        <taxon>Acanthomorphata</taxon>
        <taxon>Carangaria</taxon>
        <taxon>Pleuronectiformes</taxon>
        <taxon>Pleuronectoidei</taxon>
        <taxon>Cynoglossidae</taxon>
        <taxon>Cynoglossinae</taxon>
        <taxon>Cynoglossus</taxon>
    </lineage>
</organism>
<dbReference type="PANTHER" id="PTHR46627:SF1">
    <property type="entry name" value="AMINOPEPTIDASE O"/>
    <property type="match status" value="1"/>
</dbReference>
<sequence length="738" mass="82948">MEPEDELNPDKDDLPLRANTNHILVKHYVLDLSVHFDREVISGNIVMFLEPCCETRAMSKDGTEAVDAASVGEVSQDEFVCKFNHGNLMKHGTKGTVTSAEKMIGIREKDTFLVWRDVGSQSTAEIKNNSSAHLWDLNGDSDFTLVLDCCDLNVTEVEEVDVTSVSDKCAISSKDVSDKAGLNPNFTQTLIHLPFCKWRQKHQLFLMCSRAPIAQAGSPLSFRSDRWSLQVRKKGVTCPQEFPHVIRILYETKPTGGSVRWTKDQDDRVCVYTAGSPINNRALFPGQEPPVAMSTWQATVRAPSDCLVLMSGEEEAVPVEDKDRLFSSWDYYVTMPMPASTFTLAVGHWCQELSVTDYSGMDGDGVSCSHGDYLCRFTEQSAWSQRVIPHRVFGPVSLMHKAQEGVLKLLPRCLAAAYAILGTHPFSRLDVLIVPAGFSSLGMASPHIIFLSQSVLYTESPGSGEGGLSLCGSRLCHEIAHSWFGLVIGARDWTEEWISEGFATYLEDIIWSRAQRLSAETTTEQSDLKALLRWRRLCDEMQNSDVELQILRPNMDKTGQVNKSGSSIVKHALNPEKTFMQVHYLKGYFLLRFLASQLGEQQFIDFLKMFVNKYHGQLILSQVRFTSEQLVMLLELLLEKSDLSGATMQALQRTYSLQCQDAEVRHRWCELVVKHGHCQAYGDVEHFLIHDQAMGVYLYGELMVHEAAEQQALAYRCLSLVQEGMDQSARRVVEEMIL</sequence>
<dbReference type="InterPro" id="IPR042097">
    <property type="entry name" value="Aminopeptidase_N-like_N_sf"/>
</dbReference>
<dbReference type="Pfam" id="PF09127">
    <property type="entry name" value="Leuk-A4-hydro_C"/>
    <property type="match status" value="1"/>
</dbReference>
<dbReference type="Gene3D" id="2.60.40.1730">
    <property type="entry name" value="tricorn interacting facor f3 domain"/>
    <property type="match status" value="1"/>
</dbReference>
<dbReference type="AlphaFoldDB" id="A0A3P8VXM1"/>
<dbReference type="FunFam" id="1.10.390.10:FF:000014">
    <property type="entry name" value="aminopeptidase O isoform X1"/>
    <property type="match status" value="1"/>
</dbReference>
<dbReference type="SUPFAM" id="SSF55486">
    <property type="entry name" value="Metalloproteases ('zincins'), catalytic domain"/>
    <property type="match status" value="1"/>
</dbReference>
<reference evidence="2" key="1">
    <citation type="submission" date="2025-08" db="UniProtKB">
        <authorList>
            <consortium name="Ensembl"/>
        </authorList>
    </citation>
    <scope>IDENTIFICATION</scope>
</reference>
<dbReference type="InterPro" id="IPR015211">
    <property type="entry name" value="Peptidase_M1_C"/>
</dbReference>
<dbReference type="GeneTree" id="ENSGT00940000155211"/>
<evidence type="ECO:0000259" key="1">
    <source>
        <dbReference type="SMART" id="SM01263"/>
    </source>
</evidence>
<feature type="domain" description="Peptidase M1 leukotriene A4 hydrolase/aminopeptidase C-terminal" evidence="1">
    <location>
        <begin position="597"/>
        <end position="737"/>
    </location>
</feature>
<dbReference type="InParanoid" id="A0A3P8VXM1"/>
<dbReference type="Gene3D" id="1.10.390.10">
    <property type="entry name" value="Neutral Protease Domain 2"/>
    <property type="match status" value="1"/>
</dbReference>
<dbReference type="GO" id="GO:0070006">
    <property type="term" value="F:metalloaminopeptidase activity"/>
    <property type="evidence" value="ECO:0007669"/>
    <property type="project" value="InterPro"/>
</dbReference>